<proteinExistence type="predicted"/>
<evidence type="ECO:0000259" key="1">
    <source>
        <dbReference type="Pfam" id="PF04028"/>
    </source>
</evidence>
<accession>A0A5C4S020</accession>
<dbReference type="AlphaFoldDB" id="A0A5C4S020"/>
<keyword evidence="3" id="KW-1185">Reference proteome</keyword>
<dbReference type="Pfam" id="PF04028">
    <property type="entry name" value="DUF374"/>
    <property type="match status" value="1"/>
</dbReference>
<reference evidence="2 3" key="1">
    <citation type="submission" date="2019-05" db="EMBL/GenBank/DDBJ databases">
        <title>Draft Whole-Genome sequence of the green sulfur bacterium Prosthecochloris vibrioformis DSM 260.</title>
        <authorList>
            <person name="Meyer T.E."/>
            <person name="Kyndt J.A."/>
        </authorList>
    </citation>
    <scope>NUCLEOTIDE SEQUENCE [LARGE SCALE GENOMIC DNA]</scope>
    <source>
        <strain evidence="2 3">DSM 260</strain>
    </source>
</reference>
<dbReference type="EMBL" id="VDCI01000004">
    <property type="protein sequence ID" value="TNJ36724.1"/>
    <property type="molecule type" value="Genomic_DNA"/>
</dbReference>
<dbReference type="InterPro" id="IPR007172">
    <property type="entry name" value="DUF374"/>
</dbReference>
<evidence type="ECO:0000313" key="2">
    <source>
        <dbReference type="EMBL" id="TNJ36724.1"/>
    </source>
</evidence>
<gene>
    <name evidence="2" type="ORF">FGF68_06590</name>
</gene>
<sequence>MQLLPALARHLLPPLLKLLYRSLRITITGPGSDGSGRSGGLIVAFWHGKMVAGWMLVRHLFPEKKNFAVVSMSEDGQILAAALEKLEFGLIRGSSSRGGSTVRRMMEEHLTNGSVVAVTPDGPRGPLHSFKYGTLSLASEAGIPILFIEITYNKARMLRSWDRFEIPMPFSRAEITLHEIQLPRFGSREELEIYERHLKARFSHD</sequence>
<organism evidence="2 3">
    <name type="scientific">Prosthecochloris vibrioformis</name>
    <name type="common">Chlorobium vibrioforme</name>
    <dbReference type="NCBI Taxonomy" id="1098"/>
    <lineage>
        <taxon>Bacteria</taxon>
        <taxon>Pseudomonadati</taxon>
        <taxon>Chlorobiota</taxon>
        <taxon>Chlorobiia</taxon>
        <taxon>Chlorobiales</taxon>
        <taxon>Chlorobiaceae</taxon>
        <taxon>Prosthecochloris</taxon>
    </lineage>
</organism>
<feature type="domain" description="DUF374" evidence="1">
    <location>
        <begin position="62"/>
        <end position="126"/>
    </location>
</feature>
<comment type="caution">
    <text evidence="2">The sequence shown here is derived from an EMBL/GenBank/DDBJ whole genome shotgun (WGS) entry which is preliminary data.</text>
</comment>
<name>A0A5C4S020_PROVB</name>
<protein>
    <submittedName>
        <fullName evidence="2">DUF374 domain-containing protein</fullName>
    </submittedName>
</protein>
<evidence type="ECO:0000313" key="3">
    <source>
        <dbReference type="Proteomes" id="UP000309544"/>
    </source>
</evidence>
<dbReference type="Proteomes" id="UP000309544">
    <property type="component" value="Unassembled WGS sequence"/>
</dbReference>
<dbReference type="RefSeq" id="WP_068866425.1">
    <property type="nucleotide sequence ID" value="NZ_VDCI01000004.1"/>
</dbReference>